<dbReference type="InterPro" id="IPR013320">
    <property type="entry name" value="ConA-like_dom_sf"/>
</dbReference>
<dbReference type="AlphaFoldDB" id="A0A6S7HFE6"/>
<protein>
    <submittedName>
        <fullName evidence="1">Uncharacterized protein</fullName>
    </submittedName>
</protein>
<accession>A0A6S7HFE6</accession>
<dbReference type="EMBL" id="CACRXK020002450">
    <property type="protein sequence ID" value="CAB3994381.1"/>
    <property type="molecule type" value="Genomic_DNA"/>
</dbReference>
<dbReference type="Pfam" id="PF13385">
    <property type="entry name" value="Laminin_G_3"/>
    <property type="match status" value="1"/>
</dbReference>
<dbReference type="Gene3D" id="2.60.120.200">
    <property type="match status" value="1"/>
</dbReference>
<gene>
    <name evidence="1" type="ORF">PACLA_8A064216</name>
</gene>
<proteinExistence type="predicted"/>
<keyword evidence="2" id="KW-1185">Reference proteome</keyword>
<evidence type="ECO:0000313" key="2">
    <source>
        <dbReference type="Proteomes" id="UP001152795"/>
    </source>
</evidence>
<reference evidence="1" key="1">
    <citation type="submission" date="2020-04" db="EMBL/GenBank/DDBJ databases">
        <authorList>
            <person name="Alioto T."/>
            <person name="Alioto T."/>
            <person name="Gomez Garrido J."/>
        </authorList>
    </citation>
    <scope>NUCLEOTIDE SEQUENCE</scope>
    <source>
        <strain evidence="1">A484AB</strain>
    </source>
</reference>
<organism evidence="1 2">
    <name type="scientific">Paramuricea clavata</name>
    <name type="common">Red gorgonian</name>
    <name type="synonym">Violescent sea-whip</name>
    <dbReference type="NCBI Taxonomy" id="317549"/>
    <lineage>
        <taxon>Eukaryota</taxon>
        <taxon>Metazoa</taxon>
        <taxon>Cnidaria</taxon>
        <taxon>Anthozoa</taxon>
        <taxon>Octocorallia</taxon>
        <taxon>Malacalcyonacea</taxon>
        <taxon>Plexauridae</taxon>
        <taxon>Paramuricea</taxon>
    </lineage>
</organism>
<dbReference type="SUPFAM" id="SSF49899">
    <property type="entry name" value="Concanavalin A-like lectins/glucanases"/>
    <property type="match status" value="1"/>
</dbReference>
<evidence type="ECO:0000313" key="1">
    <source>
        <dbReference type="EMBL" id="CAB3994381.1"/>
    </source>
</evidence>
<dbReference type="Proteomes" id="UP001152795">
    <property type="component" value="Unassembled WGS sequence"/>
</dbReference>
<dbReference type="OrthoDB" id="10030431at2759"/>
<name>A0A6S7HFE6_PARCT</name>
<comment type="caution">
    <text evidence="1">The sequence shown here is derived from an EMBL/GenBank/DDBJ whole genome shotgun (WGS) entry which is preliminary data.</text>
</comment>
<sequence>MAKVTVIFIVFLMALAGHVDARSVSHCYSWGSFKGITGREPDPCNDDTIAYYKFDRSYRDVCFGNNGFSGNIFQKFWKLGISNAAANFANTNYQISIPSLNSYEWGSTFSISLWFQTGQYVTRQQGGLINNFNVTTTNASIANETHTVTTGSWDIFLKKGEIEEQRIIGATIVTSHANKTWDDIAVIRAHHWYHLAMTYDGETINFYLNNHLVLSDSQCCHGDIVSTHTDVVIGRNYNEGSFNGYIDELKLFKKALTSQEITKLYQLKVV</sequence>